<dbReference type="Gene3D" id="2.20.100.10">
    <property type="entry name" value="Thrombospondin type-1 (TSP1) repeat"/>
    <property type="match status" value="1"/>
</dbReference>
<sequence length="206" mass="22960">LNWGDRSCDSFRHFICLQKKAFQKDDIVAHSLCPVMIPAQTQACNTQDCPPEWSPGPWSQTVWNSLNCLIDYRDQSLFVSTVSQIGFCILGTGLGCMSHTSQLMFVDRVIGSFRASRGDVKTKSESSYHLQQPTFPLPPISVTQRTWTSPYIFSSLQCTVTCGGGVQTRRVQCLRQGQPATGCLFHQKPTVSRACNTNFCLAPEKK</sequence>
<dbReference type="InterPro" id="IPR000884">
    <property type="entry name" value="TSP1_rpt"/>
</dbReference>
<accession>A0A9Q1AUP4</accession>
<protein>
    <submittedName>
        <fullName evidence="1">Uncharacterized protein</fullName>
    </submittedName>
</protein>
<feature type="non-terminal residue" evidence="1">
    <location>
        <position position="1"/>
    </location>
</feature>
<reference evidence="1" key="1">
    <citation type="journal article" date="2023" name="DNA Res.">
        <title>Chromosome-level genome assembly of Phrynocephalus forsythii using third-generation DNA sequencing and Hi-C analysis.</title>
        <authorList>
            <person name="Qi Y."/>
            <person name="Zhao W."/>
            <person name="Zhao Y."/>
            <person name="Niu C."/>
            <person name="Cao S."/>
            <person name="Zhang Y."/>
        </authorList>
    </citation>
    <scope>NUCLEOTIDE SEQUENCE</scope>
    <source>
        <tissue evidence="1">Muscle</tissue>
    </source>
</reference>
<feature type="non-terminal residue" evidence="1">
    <location>
        <position position="206"/>
    </location>
</feature>
<name>A0A9Q1AUP4_9SAUR</name>
<dbReference type="SUPFAM" id="SSF82895">
    <property type="entry name" value="TSP-1 type 1 repeat"/>
    <property type="match status" value="1"/>
</dbReference>
<dbReference type="EMBL" id="JAPFRF010000013">
    <property type="protein sequence ID" value="KAJ7311983.1"/>
    <property type="molecule type" value="Genomic_DNA"/>
</dbReference>
<dbReference type="OrthoDB" id="10035764at2759"/>
<keyword evidence="2" id="KW-1185">Reference proteome</keyword>
<organism evidence="1 2">
    <name type="scientific">Phrynocephalus forsythii</name>
    <dbReference type="NCBI Taxonomy" id="171643"/>
    <lineage>
        <taxon>Eukaryota</taxon>
        <taxon>Metazoa</taxon>
        <taxon>Chordata</taxon>
        <taxon>Craniata</taxon>
        <taxon>Vertebrata</taxon>
        <taxon>Euteleostomi</taxon>
        <taxon>Lepidosauria</taxon>
        <taxon>Squamata</taxon>
        <taxon>Bifurcata</taxon>
        <taxon>Unidentata</taxon>
        <taxon>Episquamata</taxon>
        <taxon>Toxicofera</taxon>
        <taxon>Iguania</taxon>
        <taxon>Acrodonta</taxon>
        <taxon>Agamidae</taxon>
        <taxon>Agaminae</taxon>
        <taxon>Phrynocephalus</taxon>
    </lineage>
</organism>
<gene>
    <name evidence="1" type="ORF">JRQ81_006309</name>
</gene>
<comment type="caution">
    <text evidence="1">The sequence shown here is derived from an EMBL/GenBank/DDBJ whole genome shotgun (WGS) entry which is preliminary data.</text>
</comment>
<dbReference type="Pfam" id="PF19030">
    <property type="entry name" value="TSP1_ADAMTS"/>
    <property type="match status" value="1"/>
</dbReference>
<dbReference type="PROSITE" id="PS50092">
    <property type="entry name" value="TSP1"/>
    <property type="match status" value="1"/>
</dbReference>
<evidence type="ECO:0000313" key="2">
    <source>
        <dbReference type="Proteomes" id="UP001142489"/>
    </source>
</evidence>
<dbReference type="InterPro" id="IPR036383">
    <property type="entry name" value="TSP1_rpt_sf"/>
</dbReference>
<proteinExistence type="predicted"/>
<evidence type="ECO:0000313" key="1">
    <source>
        <dbReference type="EMBL" id="KAJ7311983.1"/>
    </source>
</evidence>
<dbReference type="AlphaFoldDB" id="A0A9Q1AUP4"/>
<dbReference type="Proteomes" id="UP001142489">
    <property type="component" value="Unassembled WGS sequence"/>
</dbReference>